<dbReference type="InterPro" id="IPR036388">
    <property type="entry name" value="WH-like_DNA-bd_sf"/>
</dbReference>
<keyword evidence="2 8" id="KW-0597">Phosphoprotein</keyword>
<dbReference type="SUPFAM" id="SSF52172">
    <property type="entry name" value="CheY-like"/>
    <property type="match status" value="1"/>
</dbReference>
<evidence type="ECO:0000256" key="5">
    <source>
        <dbReference type="ARBA" id="ARBA00023125"/>
    </source>
</evidence>
<evidence type="ECO:0000313" key="12">
    <source>
        <dbReference type="EMBL" id="HIT42494.1"/>
    </source>
</evidence>
<keyword evidence="6" id="KW-0804">Transcription</keyword>
<dbReference type="SMART" id="SM00862">
    <property type="entry name" value="Trans_reg_C"/>
    <property type="match status" value="1"/>
</dbReference>
<dbReference type="Gene3D" id="1.10.10.10">
    <property type="entry name" value="Winged helix-like DNA-binding domain superfamily/Winged helix DNA-binding domain"/>
    <property type="match status" value="1"/>
</dbReference>
<dbReference type="GO" id="GO:0006355">
    <property type="term" value="P:regulation of DNA-templated transcription"/>
    <property type="evidence" value="ECO:0007669"/>
    <property type="project" value="InterPro"/>
</dbReference>
<dbReference type="CDD" id="cd00383">
    <property type="entry name" value="trans_reg_C"/>
    <property type="match status" value="1"/>
</dbReference>
<dbReference type="PANTHER" id="PTHR48111">
    <property type="entry name" value="REGULATOR OF RPOS"/>
    <property type="match status" value="1"/>
</dbReference>
<comment type="caution">
    <text evidence="12">The sequence shown here is derived from an EMBL/GenBank/DDBJ whole genome shotgun (WGS) entry which is preliminary data.</text>
</comment>
<keyword evidence="5 9" id="KW-0238">DNA-binding</keyword>
<evidence type="ECO:0000256" key="3">
    <source>
        <dbReference type="ARBA" id="ARBA00023012"/>
    </source>
</evidence>
<proteinExistence type="predicted"/>
<feature type="DNA-binding region" description="OmpR/PhoB-type" evidence="9">
    <location>
        <begin position="125"/>
        <end position="221"/>
    </location>
</feature>
<protein>
    <recommendedName>
        <fullName evidence="1">Stage 0 sporulation protein A homolog</fullName>
    </recommendedName>
</protein>
<evidence type="ECO:0000256" key="1">
    <source>
        <dbReference type="ARBA" id="ARBA00018672"/>
    </source>
</evidence>
<dbReference type="GO" id="GO:0000976">
    <property type="term" value="F:transcription cis-regulatory region binding"/>
    <property type="evidence" value="ECO:0007669"/>
    <property type="project" value="TreeGrafter"/>
</dbReference>
<dbReference type="SMART" id="SM00448">
    <property type="entry name" value="REC"/>
    <property type="match status" value="1"/>
</dbReference>
<feature type="domain" description="OmpR/PhoB-type" evidence="11">
    <location>
        <begin position="125"/>
        <end position="221"/>
    </location>
</feature>
<evidence type="ECO:0000256" key="4">
    <source>
        <dbReference type="ARBA" id="ARBA00023015"/>
    </source>
</evidence>
<evidence type="ECO:0000259" key="10">
    <source>
        <dbReference type="PROSITE" id="PS50110"/>
    </source>
</evidence>
<evidence type="ECO:0000256" key="7">
    <source>
        <dbReference type="ARBA" id="ARBA00024867"/>
    </source>
</evidence>
<evidence type="ECO:0000256" key="9">
    <source>
        <dbReference type="PROSITE-ProRule" id="PRU01091"/>
    </source>
</evidence>
<organism evidence="12 13">
    <name type="scientific">Candidatus Caccovicinus merdipullorum</name>
    <dbReference type="NCBI Taxonomy" id="2840724"/>
    <lineage>
        <taxon>Bacteria</taxon>
        <taxon>Bacillati</taxon>
        <taxon>Bacillota</taxon>
        <taxon>Clostridia</taxon>
        <taxon>Eubacteriales</taxon>
        <taxon>Candidatus Caccovicinus</taxon>
    </lineage>
</organism>
<dbReference type="Gene3D" id="3.40.50.2300">
    <property type="match status" value="1"/>
</dbReference>
<evidence type="ECO:0000256" key="6">
    <source>
        <dbReference type="ARBA" id="ARBA00023163"/>
    </source>
</evidence>
<feature type="domain" description="Response regulatory" evidence="10">
    <location>
        <begin position="3"/>
        <end position="117"/>
    </location>
</feature>
<dbReference type="GO" id="GO:0032993">
    <property type="term" value="C:protein-DNA complex"/>
    <property type="evidence" value="ECO:0007669"/>
    <property type="project" value="TreeGrafter"/>
</dbReference>
<keyword evidence="4" id="KW-0805">Transcription regulation</keyword>
<dbReference type="AlphaFoldDB" id="A0A9D1GLH0"/>
<dbReference type="Gene3D" id="6.10.250.690">
    <property type="match status" value="1"/>
</dbReference>
<sequence length="223" mass="25466">MACLYYAEDDGAIAGAVKEYLEDEGIQTVLFSSISSIRKAMESSRPDMVLTDWILPDGNGDELCSWIRSRWPKLPVILITVRGETEDIVKGFRRGADDYLTKPFALPVLHSRVLALLRRADGWQEREITCDFLALNTEKMTVTVRQEPVSLSRAEYEILKLLMMNKGRTITRELLLERIWDSSGSYVNDNTLTVAMKRLREKLGHPACLKTVRSFGYRMEDTL</sequence>
<accession>A0A9D1GLH0</accession>
<comment type="function">
    <text evidence="7">May play the central regulatory role in sporulation. It may be an element of the effector pathway responsible for the activation of sporulation genes in response to nutritional stress. Spo0A may act in concert with spo0H (a sigma factor) to control the expression of some genes that are critical to the sporulation process.</text>
</comment>
<dbReference type="InterPro" id="IPR039420">
    <property type="entry name" value="WalR-like"/>
</dbReference>
<evidence type="ECO:0000259" key="11">
    <source>
        <dbReference type="PROSITE" id="PS51755"/>
    </source>
</evidence>
<dbReference type="Pfam" id="PF00072">
    <property type="entry name" value="Response_reg"/>
    <property type="match status" value="1"/>
</dbReference>
<reference evidence="12" key="2">
    <citation type="journal article" date="2021" name="PeerJ">
        <title>Extensive microbial diversity within the chicken gut microbiome revealed by metagenomics and culture.</title>
        <authorList>
            <person name="Gilroy R."/>
            <person name="Ravi A."/>
            <person name="Getino M."/>
            <person name="Pursley I."/>
            <person name="Horton D.L."/>
            <person name="Alikhan N.F."/>
            <person name="Baker D."/>
            <person name="Gharbi K."/>
            <person name="Hall N."/>
            <person name="Watson M."/>
            <person name="Adriaenssens E.M."/>
            <person name="Foster-Nyarko E."/>
            <person name="Jarju S."/>
            <person name="Secka A."/>
            <person name="Antonio M."/>
            <person name="Oren A."/>
            <person name="Chaudhuri R.R."/>
            <person name="La Ragione R."/>
            <person name="Hildebrand F."/>
            <person name="Pallen M.J."/>
        </authorList>
    </citation>
    <scope>NUCLEOTIDE SEQUENCE</scope>
    <source>
        <strain evidence="12">CHK123-3438</strain>
    </source>
</reference>
<dbReference type="InterPro" id="IPR001867">
    <property type="entry name" value="OmpR/PhoB-type_DNA-bd"/>
</dbReference>
<keyword evidence="3" id="KW-0902">Two-component regulatory system</keyword>
<feature type="modified residue" description="4-aspartylphosphate" evidence="8">
    <location>
        <position position="52"/>
    </location>
</feature>
<reference evidence="12" key="1">
    <citation type="submission" date="2020-10" db="EMBL/GenBank/DDBJ databases">
        <authorList>
            <person name="Gilroy R."/>
        </authorList>
    </citation>
    <scope>NUCLEOTIDE SEQUENCE</scope>
    <source>
        <strain evidence="12">CHK123-3438</strain>
    </source>
</reference>
<dbReference type="GO" id="GO:0000156">
    <property type="term" value="F:phosphorelay response regulator activity"/>
    <property type="evidence" value="ECO:0007669"/>
    <property type="project" value="TreeGrafter"/>
</dbReference>
<dbReference type="PROSITE" id="PS51755">
    <property type="entry name" value="OMPR_PHOB"/>
    <property type="match status" value="1"/>
</dbReference>
<evidence type="ECO:0000256" key="2">
    <source>
        <dbReference type="ARBA" id="ARBA00022553"/>
    </source>
</evidence>
<evidence type="ECO:0000256" key="8">
    <source>
        <dbReference type="PROSITE-ProRule" id="PRU00169"/>
    </source>
</evidence>
<dbReference type="InterPro" id="IPR011006">
    <property type="entry name" value="CheY-like_superfamily"/>
</dbReference>
<evidence type="ECO:0000313" key="13">
    <source>
        <dbReference type="Proteomes" id="UP000886860"/>
    </source>
</evidence>
<dbReference type="PROSITE" id="PS50110">
    <property type="entry name" value="RESPONSE_REGULATORY"/>
    <property type="match status" value="1"/>
</dbReference>
<dbReference type="Proteomes" id="UP000886860">
    <property type="component" value="Unassembled WGS sequence"/>
</dbReference>
<gene>
    <name evidence="12" type="ORF">IAB60_10470</name>
</gene>
<dbReference type="PANTHER" id="PTHR48111:SF1">
    <property type="entry name" value="TWO-COMPONENT RESPONSE REGULATOR ORR33"/>
    <property type="match status" value="1"/>
</dbReference>
<name>A0A9D1GLH0_9FIRM</name>
<dbReference type="InterPro" id="IPR001789">
    <property type="entry name" value="Sig_transdc_resp-reg_receiver"/>
</dbReference>
<dbReference type="Pfam" id="PF00486">
    <property type="entry name" value="Trans_reg_C"/>
    <property type="match status" value="1"/>
</dbReference>
<dbReference type="EMBL" id="DVKS01000179">
    <property type="protein sequence ID" value="HIT42494.1"/>
    <property type="molecule type" value="Genomic_DNA"/>
</dbReference>
<dbReference type="GO" id="GO:0005829">
    <property type="term" value="C:cytosol"/>
    <property type="evidence" value="ECO:0007669"/>
    <property type="project" value="TreeGrafter"/>
</dbReference>